<gene>
    <name evidence="1" type="ORF">ATANTOWER_014777</name>
</gene>
<comment type="caution">
    <text evidence="1">The sequence shown here is derived from an EMBL/GenBank/DDBJ whole genome shotgun (WGS) entry which is preliminary data.</text>
</comment>
<accession>A0ABU7C892</accession>
<dbReference type="Proteomes" id="UP001345963">
    <property type="component" value="Unassembled WGS sequence"/>
</dbReference>
<reference evidence="1 2" key="1">
    <citation type="submission" date="2021-07" db="EMBL/GenBank/DDBJ databases">
        <authorList>
            <person name="Palmer J.M."/>
        </authorList>
    </citation>
    <scope>NUCLEOTIDE SEQUENCE [LARGE SCALE GENOMIC DNA]</scope>
    <source>
        <strain evidence="1 2">AT_MEX2019</strain>
        <tissue evidence="1">Muscle</tissue>
    </source>
</reference>
<sequence>CFHVQSPAARGVSVTEGSRTLVVQKTCLAVTYSYKNKAEKISMYFIGMDQQRTYQDMDTHLN</sequence>
<protein>
    <submittedName>
        <fullName evidence="1">Uncharacterized protein</fullName>
    </submittedName>
</protein>
<keyword evidence="2" id="KW-1185">Reference proteome</keyword>
<feature type="non-terminal residue" evidence="1">
    <location>
        <position position="1"/>
    </location>
</feature>
<evidence type="ECO:0000313" key="1">
    <source>
        <dbReference type="EMBL" id="MED6258953.1"/>
    </source>
</evidence>
<dbReference type="EMBL" id="JAHUTI010081746">
    <property type="protein sequence ID" value="MED6258953.1"/>
    <property type="molecule type" value="Genomic_DNA"/>
</dbReference>
<organism evidence="1 2">
    <name type="scientific">Ataeniobius toweri</name>
    <dbReference type="NCBI Taxonomy" id="208326"/>
    <lineage>
        <taxon>Eukaryota</taxon>
        <taxon>Metazoa</taxon>
        <taxon>Chordata</taxon>
        <taxon>Craniata</taxon>
        <taxon>Vertebrata</taxon>
        <taxon>Euteleostomi</taxon>
        <taxon>Actinopterygii</taxon>
        <taxon>Neopterygii</taxon>
        <taxon>Teleostei</taxon>
        <taxon>Neoteleostei</taxon>
        <taxon>Acanthomorphata</taxon>
        <taxon>Ovalentaria</taxon>
        <taxon>Atherinomorphae</taxon>
        <taxon>Cyprinodontiformes</taxon>
        <taxon>Goodeidae</taxon>
        <taxon>Ataeniobius</taxon>
    </lineage>
</organism>
<evidence type="ECO:0000313" key="2">
    <source>
        <dbReference type="Proteomes" id="UP001345963"/>
    </source>
</evidence>
<proteinExistence type="predicted"/>
<name>A0ABU7C892_9TELE</name>